<evidence type="ECO:0000256" key="6">
    <source>
        <dbReference type="ARBA" id="ARBA00059352"/>
    </source>
</evidence>
<evidence type="ECO:0000256" key="3">
    <source>
        <dbReference type="ARBA" id="ARBA00022473"/>
    </source>
</evidence>
<proteinExistence type="inferred from homology"/>
<dbReference type="InterPro" id="IPR012918">
    <property type="entry name" value="RTP801-like"/>
</dbReference>
<dbReference type="InterPro" id="IPR038281">
    <property type="entry name" value="RTP801-like_C_sf"/>
</dbReference>
<dbReference type="GO" id="GO:0006979">
    <property type="term" value="P:response to oxidative stress"/>
    <property type="evidence" value="ECO:0007669"/>
    <property type="project" value="UniProtKB-ARBA"/>
</dbReference>
<dbReference type="GO" id="GO:0008258">
    <property type="term" value="P:head involution"/>
    <property type="evidence" value="ECO:0007669"/>
    <property type="project" value="UniProtKB-ARBA"/>
</dbReference>
<comment type="similarity">
    <text evidence="2">Belongs to the DDIT4 family.</text>
</comment>
<dbReference type="STRING" id="67801.A0A1B0ANJ4"/>
<evidence type="ECO:0000256" key="7">
    <source>
        <dbReference type="SAM" id="MobiDB-lite"/>
    </source>
</evidence>
<dbReference type="GO" id="GO:0006915">
    <property type="term" value="P:apoptotic process"/>
    <property type="evidence" value="ECO:0007669"/>
    <property type="project" value="UniProtKB-KW"/>
</dbReference>
<keyword evidence="5" id="KW-0053">Apoptosis</keyword>
<sequence>MNMEVLAVQNQYSAYYTLATDWKSQLTLSTPTTGGSLKSQPTYKFKRSTAHSKQQQLQQKTYPQHITQNRYFQFNYNNKNNSQQQHNSATNATINTSNSSNKLNCDKTKTTATTTTTTTTTIPPTSNALNTAAVQELSRRLLEELRAAKSRHLACTEVSLPCDLTPRIALEILRLAREELNGLRECIIYIEFEDEPHNSRRIATLDLNKQRSKTVYEIYVTLRQDHRGWTSLLPQFMKHLSRTITISPDFNITKHKPYLQSFC</sequence>
<comment type="function">
    <text evidence="6">Inhibits cell growth by regulating the Tor pathway upstream of the Tsc1-Tsc2 complex and downstream of Akt1. Acts as a cell death activator during head development.</text>
</comment>
<accession>A0A1B0ANJ4</accession>
<feature type="compositionally biased region" description="Low complexity" evidence="7">
    <location>
        <begin position="79"/>
        <end position="101"/>
    </location>
</feature>
<dbReference type="GO" id="GO:0032006">
    <property type="term" value="P:regulation of TOR signaling"/>
    <property type="evidence" value="ECO:0007669"/>
    <property type="project" value="UniProtKB-ARBA"/>
</dbReference>
<dbReference type="Gene3D" id="3.90.470.40">
    <property type="entry name" value="RTP801-like"/>
    <property type="match status" value="1"/>
</dbReference>
<evidence type="ECO:0000256" key="5">
    <source>
        <dbReference type="ARBA" id="ARBA00022703"/>
    </source>
</evidence>
<dbReference type="FunFam" id="3.90.470.40:FF:000003">
    <property type="entry name" value="Charybde, isoform E"/>
    <property type="match status" value="1"/>
</dbReference>
<dbReference type="EMBL" id="JXJN01000859">
    <property type="status" value="NOT_ANNOTATED_CDS"/>
    <property type="molecule type" value="Genomic_DNA"/>
</dbReference>
<keyword evidence="4" id="KW-0963">Cytoplasm</keyword>
<protein>
    <submittedName>
        <fullName evidence="8">Uncharacterized protein</fullName>
    </submittedName>
</protein>
<dbReference type="VEuPathDB" id="VectorBase:GPPI003009"/>
<evidence type="ECO:0000256" key="4">
    <source>
        <dbReference type="ARBA" id="ARBA00022490"/>
    </source>
</evidence>
<evidence type="ECO:0000256" key="2">
    <source>
        <dbReference type="ARBA" id="ARBA00010670"/>
    </source>
</evidence>
<name>A0A1B0ANJ4_9MUSC</name>
<keyword evidence="9" id="KW-1185">Reference proteome</keyword>
<dbReference type="Proteomes" id="UP000092460">
    <property type="component" value="Unassembled WGS sequence"/>
</dbReference>
<reference evidence="9" key="1">
    <citation type="submission" date="2015-01" db="EMBL/GenBank/DDBJ databases">
        <authorList>
            <person name="Aksoy S."/>
            <person name="Warren W."/>
            <person name="Wilson R.K."/>
        </authorList>
    </citation>
    <scope>NUCLEOTIDE SEQUENCE [LARGE SCALE GENOMIC DNA]</scope>
    <source>
        <strain evidence="9">IAEA</strain>
    </source>
</reference>
<feature type="region of interest" description="Disordered" evidence="7">
    <location>
        <begin position="79"/>
        <end position="107"/>
    </location>
</feature>
<dbReference type="GO" id="GO:0045926">
    <property type="term" value="P:negative regulation of growth"/>
    <property type="evidence" value="ECO:0007669"/>
    <property type="project" value="UniProtKB-ARBA"/>
</dbReference>
<evidence type="ECO:0000313" key="8">
    <source>
        <dbReference type="EnsemblMetazoa" id="GPPI003009-PA"/>
    </source>
</evidence>
<dbReference type="Pfam" id="PF07809">
    <property type="entry name" value="RTP801_C"/>
    <property type="match status" value="1"/>
</dbReference>
<evidence type="ECO:0000313" key="9">
    <source>
        <dbReference type="Proteomes" id="UP000092460"/>
    </source>
</evidence>
<dbReference type="EnsemblMetazoa" id="GPPI003009-RA">
    <property type="protein sequence ID" value="GPPI003009-PA"/>
    <property type="gene ID" value="GPPI003009"/>
</dbReference>
<organism evidence="8 9">
    <name type="scientific">Glossina palpalis gambiensis</name>
    <dbReference type="NCBI Taxonomy" id="67801"/>
    <lineage>
        <taxon>Eukaryota</taxon>
        <taxon>Metazoa</taxon>
        <taxon>Ecdysozoa</taxon>
        <taxon>Arthropoda</taxon>
        <taxon>Hexapoda</taxon>
        <taxon>Insecta</taxon>
        <taxon>Pterygota</taxon>
        <taxon>Neoptera</taxon>
        <taxon>Endopterygota</taxon>
        <taxon>Diptera</taxon>
        <taxon>Brachycera</taxon>
        <taxon>Muscomorpha</taxon>
        <taxon>Hippoboscoidea</taxon>
        <taxon>Glossinidae</taxon>
        <taxon>Glossina</taxon>
    </lineage>
</organism>
<reference evidence="8" key="2">
    <citation type="submission" date="2020-05" db="UniProtKB">
        <authorList>
            <consortium name="EnsemblMetazoa"/>
        </authorList>
    </citation>
    <scope>IDENTIFICATION</scope>
    <source>
        <strain evidence="8">IAEA</strain>
    </source>
</reference>
<dbReference type="GO" id="GO:0009968">
    <property type="term" value="P:negative regulation of signal transduction"/>
    <property type="evidence" value="ECO:0007669"/>
    <property type="project" value="InterPro"/>
</dbReference>
<comment type="subcellular location">
    <subcellularLocation>
        <location evidence="1">Cytoplasm</location>
    </subcellularLocation>
</comment>
<dbReference type="AlphaFoldDB" id="A0A1B0ANJ4"/>
<evidence type="ECO:0000256" key="1">
    <source>
        <dbReference type="ARBA" id="ARBA00004496"/>
    </source>
</evidence>
<dbReference type="GO" id="GO:0005737">
    <property type="term" value="C:cytoplasm"/>
    <property type="evidence" value="ECO:0007669"/>
    <property type="project" value="UniProtKB-SubCell"/>
</dbReference>
<keyword evidence="3" id="KW-0217">Developmental protein</keyword>
<dbReference type="PANTHER" id="PTHR12478">
    <property type="entry name" value="DNA-DAMAGE-INDUCIBLE TRANSCRIPT 4 PROTEIN DDIT4"/>
    <property type="match status" value="1"/>
</dbReference>
<dbReference type="PANTHER" id="PTHR12478:SF16">
    <property type="entry name" value="PROTEIN CHARYBDE-RELATED"/>
    <property type="match status" value="1"/>
</dbReference>